<sequence length="138" mass="15190">MSHEDYSRDRSAAMGSDRSFGLVIAAAITVISMLPLRHGEAPHFWGLAAALGFAAAAFAAPAKLRPLNRLWHQLGLALHKITNPIIMGVLFFGVILPIAVIFRLRRADPLKLSFDKNATSYWTLRNTPEGTSDMSKQF</sequence>
<dbReference type="InterPro" id="IPR045781">
    <property type="entry name" value="SxtJ"/>
</dbReference>
<feature type="transmembrane region" description="Helical" evidence="1">
    <location>
        <begin position="20"/>
        <end position="38"/>
    </location>
</feature>
<feature type="transmembrane region" description="Helical" evidence="1">
    <location>
        <begin position="44"/>
        <end position="64"/>
    </location>
</feature>
<organism evidence="2 3">
    <name type="scientific">Methylocystis rosea</name>
    <dbReference type="NCBI Taxonomy" id="173366"/>
    <lineage>
        <taxon>Bacteria</taxon>
        <taxon>Pseudomonadati</taxon>
        <taxon>Pseudomonadota</taxon>
        <taxon>Alphaproteobacteria</taxon>
        <taxon>Hyphomicrobiales</taxon>
        <taxon>Methylocystaceae</taxon>
        <taxon>Methylocystis</taxon>
    </lineage>
</organism>
<reference evidence="2 3" key="1">
    <citation type="submission" date="2018-11" db="EMBL/GenBank/DDBJ databases">
        <title>Genome squencing of methanotrophic bacteria isolated from alkaline groundwater in Korea.</title>
        <authorList>
            <person name="Nguyen L.N."/>
        </authorList>
    </citation>
    <scope>NUCLEOTIDE SEQUENCE [LARGE SCALE GENOMIC DNA]</scope>
    <source>
        <strain evidence="2 3">GW6</strain>
    </source>
</reference>
<dbReference type="EMBL" id="CP034086">
    <property type="protein sequence ID" value="AZG78059.1"/>
    <property type="molecule type" value="Genomic_DNA"/>
</dbReference>
<evidence type="ECO:0000313" key="3">
    <source>
        <dbReference type="Proteomes" id="UP000273982"/>
    </source>
</evidence>
<proteinExistence type="predicted"/>
<accession>A0A3G8M7T8</accession>
<dbReference type="KEGG" id="mros:EHO51_15670"/>
<keyword evidence="1" id="KW-1133">Transmembrane helix</keyword>
<evidence type="ECO:0000313" key="2">
    <source>
        <dbReference type="EMBL" id="AZG78059.1"/>
    </source>
</evidence>
<dbReference type="Pfam" id="PF19588">
    <property type="entry name" value="SxtJ"/>
    <property type="match status" value="1"/>
</dbReference>
<name>A0A3G8M7T8_9HYPH</name>
<dbReference type="Proteomes" id="UP000273982">
    <property type="component" value="Chromosome"/>
</dbReference>
<keyword evidence="1" id="KW-0812">Transmembrane</keyword>
<keyword evidence="1" id="KW-0472">Membrane</keyword>
<gene>
    <name evidence="2" type="ORF">EHO51_15670</name>
</gene>
<evidence type="ECO:0008006" key="4">
    <source>
        <dbReference type="Google" id="ProtNLM"/>
    </source>
</evidence>
<protein>
    <recommendedName>
        <fullName evidence="4">SxtJ</fullName>
    </recommendedName>
</protein>
<dbReference type="AlphaFoldDB" id="A0A3G8M7T8"/>
<feature type="transmembrane region" description="Helical" evidence="1">
    <location>
        <begin position="85"/>
        <end position="104"/>
    </location>
</feature>
<evidence type="ECO:0000256" key="1">
    <source>
        <dbReference type="SAM" id="Phobius"/>
    </source>
</evidence>